<evidence type="ECO:0000313" key="3">
    <source>
        <dbReference type="Proteomes" id="UP000318313"/>
    </source>
</evidence>
<name>A0A518ICX9_9PLAN</name>
<dbReference type="KEGG" id="gfm:Enr17x_29440"/>
<dbReference type="RefSeq" id="WP_145309722.1">
    <property type="nucleotide sequence ID" value="NZ_CP037452.1"/>
</dbReference>
<sequence>MTQVASHSDQMHEFRLPAPGTAVLSIIGYSLGVGLLVIVLRNLMQAQQIPFLTVLASLCWLMLVVTVIALNLKFEGGVRQYFVNRLGVFSRHHFVRVVPALQNGERLQIGYTLFGRDFYYLQVATNLIESVDWRTGQATALSGSDQNDWHVVLWYHMPLEQLAQPIAGYRDDGLYLIGHVGPKDTITEFGTGFVRFLQKAGVELVPGKDDCEYVIPARREVLLQNDESA</sequence>
<reference evidence="2 3" key="1">
    <citation type="submission" date="2019-03" db="EMBL/GenBank/DDBJ databases">
        <title>Deep-cultivation of Planctomycetes and their phenomic and genomic characterization uncovers novel biology.</title>
        <authorList>
            <person name="Wiegand S."/>
            <person name="Jogler M."/>
            <person name="Boedeker C."/>
            <person name="Pinto D."/>
            <person name="Vollmers J."/>
            <person name="Rivas-Marin E."/>
            <person name="Kohn T."/>
            <person name="Peeters S.H."/>
            <person name="Heuer A."/>
            <person name="Rast P."/>
            <person name="Oberbeckmann S."/>
            <person name="Bunk B."/>
            <person name="Jeske O."/>
            <person name="Meyerdierks A."/>
            <person name="Storesund J.E."/>
            <person name="Kallscheuer N."/>
            <person name="Luecker S."/>
            <person name="Lage O.M."/>
            <person name="Pohl T."/>
            <person name="Merkel B.J."/>
            <person name="Hornburger P."/>
            <person name="Mueller R.-W."/>
            <person name="Bruemmer F."/>
            <person name="Labrenz M."/>
            <person name="Spormann A.M."/>
            <person name="Op den Camp H."/>
            <person name="Overmann J."/>
            <person name="Amann R."/>
            <person name="Jetten M.S.M."/>
            <person name="Mascher T."/>
            <person name="Medema M.H."/>
            <person name="Devos D.P."/>
            <person name="Kaster A.-K."/>
            <person name="Ovreas L."/>
            <person name="Rohde M."/>
            <person name="Galperin M.Y."/>
            <person name="Jogler C."/>
        </authorList>
    </citation>
    <scope>NUCLEOTIDE SEQUENCE [LARGE SCALE GENOMIC DNA]</scope>
    <source>
        <strain evidence="2 3">Enr17</strain>
    </source>
</reference>
<evidence type="ECO:0000256" key="1">
    <source>
        <dbReference type="SAM" id="Phobius"/>
    </source>
</evidence>
<dbReference type="AlphaFoldDB" id="A0A518ICX9"/>
<keyword evidence="3" id="KW-1185">Reference proteome</keyword>
<evidence type="ECO:0000313" key="2">
    <source>
        <dbReference type="EMBL" id="QDV50899.1"/>
    </source>
</evidence>
<keyword evidence="1" id="KW-0472">Membrane</keyword>
<keyword evidence="1" id="KW-1133">Transmembrane helix</keyword>
<feature type="transmembrane region" description="Helical" evidence="1">
    <location>
        <begin position="20"/>
        <end position="40"/>
    </location>
</feature>
<keyword evidence="1" id="KW-0812">Transmembrane</keyword>
<accession>A0A518ICX9</accession>
<dbReference type="OrthoDB" id="9820568at2"/>
<proteinExistence type="predicted"/>
<organism evidence="2 3">
    <name type="scientific">Gimesia fumaroli</name>
    <dbReference type="NCBI Taxonomy" id="2527976"/>
    <lineage>
        <taxon>Bacteria</taxon>
        <taxon>Pseudomonadati</taxon>
        <taxon>Planctomycetota</taxon>
        <taxon>Planctomycetia</taxon>
        <taxon>Planctomycetales</taxon>
        <taxon>Planctomycetaceae</taxon>
        <taxon>Gimesia</taxon>
    </lineage>
</organism>
<dbReference type="EMBL" id="CP037452">
    <property type="protein sequence ID" value="QDV50899.1"/>
    <property type="molecule type" value="Genomic_DNA"/>
</dbReference>
<feature type="transmembrane region" description="Helical" evidence="1">
    <location>
        <begin position="52"/>
        <end position="72"/>
    </location>
</feature>
<protein>
    <submittedName>
        <fullName evidence="2">Uncharacterized protein</fullName>
    </submittedName>
</protein>
<dbReference type="Proteomes" id="UP000318313">
    <property type="component" value="Chromosome"/>
</dbReference>
<gene>
    <name evidence="2" type="ORF">Enr17x_29440</name>
</gene>